<dbReference type="SUPFAM" id="SSF52777">
    <property type="entry name" value="CoA-dependent acyltransferases"/>
    <property type="match status" value="1"/>
</dbReference>
<keyword evidence="3" id="KW-1185">Reference proteome</keyword>
<evidence type="ECO:0000313" key="3">
    <source>
        <dbReference type="Proteomes" id="UP001201163"/>
    </source>
</evidence>
<protein>
    <recommendedName>
        <fullName evidence="1">Choline/carnitine acyltransferase domain-containing protein</fullName>
    </recommendedName>
</protein>
<dbReference type="InterPro" id="IPR039551">
    <property type="entry name" value="Cho/carn_acyl_trans"/>
</dbReference>
<feature type="domain" description="Choline/carnitine acyltransferase" evidence="1">
    <location>
        <begin position="24"/>
        <end position="68"/>
    </location>
</feature>
<gene>
    <name evidence="2" type="ORF">EDB92DRAFT_1898849</name>
</gene>
<dbReference type="EMBL" id="JAKELL010000123">
    <property type="protein sequence ID" value="KAH8981079.1"/>
    <property type="molecule type" value="Genomic_DNA"/>
</dbReference>
<organism evidence="2 3">
    <name type="scientific">Lactarius akahatsu</name>
    <dbReference type="NCBI Taxonomy" id="416441"/>
    <lineage>
        <taxon>Eukaryota</taxon>
        <taxon>Fungi</taxon>
        <taxon>Dikarya</taxon>
        <taxon>Basidiomycota</taxon>
        <taxon>Agaricomycotina</taxon>
        <taxon>Agaricomycetes</taxon>
        <taxon>Russulales</taxon>
        <taxon>Russulaceae</taxon>
        <taxon>Lactarius</taxon>
    </lineage>
</organism>
<evidence type="ECO:0000259" key="1">
    <source>
        <dbReference type="Pfam" id="PF00755"/>
    </source>
</evidence>
<dbReference type="Pfam" id="PF00755">
    <property type="entry name" value="Carn_acyltransf"/>
    <property type="match status" value="1"/>
</dbReference>
<reference evidence="2" key="1">
    <citation type="submission" date="2022-01" db="EMBL/GenBank/DDBJ databases">
        <title>Comparative genomics reveals a dynamic genome evolution in the ectomycorrhizal milk-cap (Lactarius) mushrooms.</title>
        <authorList>
            <consortium name="DOE Joint Genome Institute"/>
            <person name="Lebreton A."/>
            <person name="Tang N."/>
            <person name="Kuo A."/>
            <person name="LaButti K."/>
            <person name="Drula E."/>
            <person name="Barry K."/>
            <person name="Clum A."/>
            <person name="Lipzen A."/>
            <person name="Mousain D."/>
            <person name="Ng V."/>
            <person name="Wang R."/>
            <person name="Wang X."/>
            <person name="Dai Y."/>
            <person name="Henrissat B."/>
            <person name="Grigoriev I.V."/>
            <person name="Guerin-Laguette A."/>
            <person name="Yu F."/>
            <person name="Martin F.M."/>
        </authorList>
    </citation>
    <scope>NUCLEOTIDE SEQUENCE</scope>
    <source>
        <strain evidence="2">QP</strain>
    </source>
</reference>
<proteinExistence type="predicted"/>
<dbReference type="InterPro" id="IPR023213">
    <property type="entry name" value="CAT-like_dom_sf"/>
</dbReference>
<dbReference type="Gene3D" id="3.30.559.10">
    <property type="entry name" value="Chloramphenicol acetyltransferase-like domain"/>
    <property type="match status" value="1"/>
</dbReference>
<sequence length="69" mass="7642">MSGIWRLFRVYSHSTLEPTQNTSLVSIFSRWHYEIGATLGTSILSASNLGNPALRLFGFGPFSPEGYGF</sequence>
<dbReference type="Proteomes" id="UP001201163">
    <property type="component" value="Unassembled WGS sequence"/>
</dbReference>
<accession>A0AAD4Q625</accession>
<comment type="caution">
    <text evidence="2">The sequence shown here is derived from an EMBL/GenBank/DDBJ whole genome shotgun (WGS) entry which is preliminary data.</text>
</comment>
<evidence type="ECO:0000313" key="2">
    <source>
        <dbReference type="EMBL" id="KAH8981079.1"/>
    </source>
</evidence>
<dbReference type="AlphaFoldDB" id="A0AAD4Q625"/>
<name>A0AAD4Q625_9AGAM</name>